<sequence>MSALIDTARDIARGKLEAVLPRRWSHVQAVAAKARSVAAAVPDEDRDVLVAAAWLHDVGYSPDLVDTGFHSLDGGRWLRRQRFDDRIAALVAHHSCAWLEAEERGLDAALADEFPREESAVADALCFSDMTTGPDGQDFEVLERLAEIRSRYGPDHLVTRFIIRAEPAMVAAVQRTQSRLSRRVPQPM</sequence>
<accession>A0A420EES1</accession>
<dbReference type="InterPro" id="IPR006674">
    <property type="entry name" value="HD_domain"/>
</dbReference>
<reference evidence="2 3" key="1">
    <citation type="journal article" date="2018" name="Int. J. Syst. Evol. Microbiol.">
        <title>Micromonospora globbae sp. nov., an endophytic actinomycete isolated from roots of Globba winitii C. H. Wright.</title>
        <authorList>
            <person name="Kuncharoen N."/>
            <person name="Pittayakhajonwut P."/>
            <person name="Tanasupawat S."/>
        </authorList>
    </citation>
    <scope>NUCLEOTIDE SEQUENCE [LARGE SCALE GENOMIC DNA]</scope>
    <source>
        <strain evidence="2 3">WPS1-2</strain>
    </source>
</reference>
<evidence type="ECO:0000313" key="2">
    <source>
        <dbReference type="EMBL" id="RKF19170.1"/>
    </source>
</evidence>
<proteinExistence type="predicted"/>
<comment type="caution">
    <text evidence="2">The sequence shown here is derived from an EMBL/GenBank/DDBJ whole genome shotgun (WGS) entry which is preliminary data.</text>
</comment>
<dbReference type="Pfam" id="PF01966">
    <property type="entry name" value="HD"/>
    <property type="match status" value="1"/>
</dbReference>
<feature type="domain" description="HD" evidence="1">
    <location>
        <begin position="23"/>
        <end position="114"/>
    </location>
</feature>
<dbReference type="SUPFAM" id="SSF109604">
    <property type="entry name" value="HD-domain/PDEase-like"/>
    <property type="match status" value="1"/>
</dbReference>
<evidence type="ECO:0000313" key="3">
    <source>
        <dbReference type="Proteomes" id="UP000285744"/>
    </source>
</evidence>
<gene>
    <name evidence="2" type="ORF">D7I43_31945</name>
</gene>
<protein>
    <submittedName>
        <fullName evidence="2">HD domain-containing protein</fullName>
    </submittedName>
</protein>
<dbReference type="RefSeq" id="WP_120332280.1">
    <property type="nucleotide sequence ID" value="NZ_RAQQ01000062.1"/>
</dbReference>
<dbReference type="EMBL" id="RAQQ01000062">
    <property type="protein sequence ID" value="RKF19170.1"/>
    <property type="molecule type" value="Genomic_DNA"/>
</dbReference>
<dbReference type="AlphaFoldDB" id="A0A420EES1"/>
<dbReference type="OrthoDB" id="2989229at2"/>
<organism evidence="2 3">
    <name type="scientific">Micromonospora globbae</name>
    <dbReference type="NCBI Taxonomy" id="1894969"/>
    <lineage>
        <taxon>Bacteria</taxon>
        <taxon>Bacillati</taxon>
        <taxon>Actinomycetota</taxon>
        <taxon>Actinomycetes</taxon>
        <taxon>Micromonosporales</taxon>
        <taxon>Micromonosporaceae</taxon>
        <taxon>Micromonospora</taxon>
    </lineage>
</organism>
<dbReference type="Proteomes" id="UP000285744">
    <property type="component" value="Unassembled WGS sequence"/>
</dbReference>
<name>A0A420EES1_9ACTN</name>
<evidence type="ECO:0000259" key="1">
    <source>
        <dbReference type="Pfam" id="PF01966"/>
    </source>
</evidence>
<dbReference type="Gene3D" id="1.10.3210.10">
    <property type="entry name" value="Hypothetical protein af1432"/>
    <property type="match status" value="1"/>
</dbReference>